<dbReference type="AlphaFoldDB" id="A0A6P4YWR9"/>
<dbReference type="Proteomes" id="UP000515135">
    <property type="component" value="Unplaced"/>
</dbReference>
<evidence type="ECO:0000256" key="9">
    <source>
        <dbReference type="ARBA" id="ARBA00059373"/>
    </source>
</evidence>
<comment type="function">
    <text evidence="9">The SMN complex catalyzes the assembly of small nuclear ribonucleoproteins (snRNPs), the building blocks of the spliceosome, and thereby plays an important role in the splicing of cellular pre-mRNAs. Most spliceosomal snRNPs contain a common set of Sm proteins SNRPB, SNRPD1, SNRPD2, SNRPD3, SNRPE, SNRPF and SNRPG that assemble in a heptameric protein ring on the Sm site of the small nuclear RNA to form the core snRNP (Sm core). In the cytosol, the Sm proteins SNRPD1, SNRPD2, SNRPE, SNRPF and SNRPG are trapped in an inactive 6S pICln-Sm complex by the chaperone CLNS1A that controls the assembly of the core snRNP. To assemble core snRNPs, the SMN complex accepts the trapped 5Sm proteins from CLNS1A forming an intermediate. Binding of snRNA inside 5Sm triggers eviction of the SMN complex, thereby allowing binding of SNRPD3 and SNRPB to complete assembly of the core snRNP.</text>
</comment>
<dbReference type="InterPro" id="IPR009422">
    <property type="entry name" value="Gemin6"/>
</dbReference>
<evidence type="ECO:0000313" key="14">
    <source>
        <dbReference type="Proteomes" id="UP000515135"/>
    </source>
</evidence>
<dbReference type="GO" id="GO:0016604">
    <property type="term" value="C:nuclear body"/>
    <property type="evidence" value="ECO:0007669"/>
    <property type="project" value="UniProtKB-SubCell"/>
</dbReference>
<evidence type="ECO:0000256" key="6">
    <source>
        <dbReference type="ARBA" id="ARBA00023187"/>
    </source>
</evidence>
<keyword evidence="6" id="KW-0508">mRNA splicing</keyword>
<evidence type="ECO:0000256" key="11">
    <source>
        <dbReference type="ARBA" id="ARBA00067670"/>
    </source>
</evidence>
<feature type="region of interest" description="Disordered" evidence="12">
    <location>
        <begin position="1"/>
        <end position="23"/>
    </location>
</feature>
<dbReference type="Pfam" id="PF06372">
    <property type="entry name" value="Gemin6"/>
    <property type="match status" value="1"/>
</dbReference>
<reference evidence="15" key="1">
    <citation type="submission" date="2025-08" db="UniProtKB">
        <authorList>
            <consortium name="RefSeq"/>
        </authorList>
    </citation>
    <scope>IDENTIFICATION</scope>
    <source>
        <tissue evidence="15">Gonad</tissue>
    </source>
</reference>
<evidence type="ECO:0000256" key="4">
    <source>
        <dbReference type="ARBA" id="ARBA00022553"/>
    </source>
</evidence>
<dbReference type="GO" id="GO:0000387">
    <property type="term" value="P:spliceosomal snRNP assembly"/>
    <property type="evidence" value="ECO:0007669"/>
    <property type="project" value="TreeGrafter"/>
</dbReference>
<dbReference type="Pfam" id="PF20417">
    <property type="entry name" value="Gemin6_C"/>
    <property type="match status" value="1"/>
</dbReference>
<dbReference type="PANTHER" id="PTHR14710">
    <property type="entry name" value="GEM-ASSOCIATED PROTEIN 6"/>
    <property type="match status" value="1"/>
</dbReference>
<accession>A0A6P4YWR9</accession>
<sequence length="183" mass="20895">MAAPMSSETDRQQSQFSANSENRSPGFWRSYVYKEVEVTTVDGREHRGWVHTVDPVSESVVLVHFEEDRQKTVEIVMGHAVKGITVVNEDMDSHREELDHMFVTADDTNFSKHDLRTRRDDLKQWLERNRLPVKVSGKEGELLSISDALVIEPPYSAESCRSTNEIILGRIQALIRSKPTSVQ</sequence>
<evidence type="ECO:0000256" key="7">
    <source>
        <dbReference type="ARBA" id="ARBA00023242"/>
    </source>
</evidence>
<dbReference type="PROSITE" id="PS52001">
    <property type="entry name" value="AD"/>
    <property type="match status" value="1"/>
</dbReference>
<keyword evidence="4" id="KW-0597">Phosphoprotein</keyword>
<keyword evidence="5" id="KW-0507">mRNA processing</keyword>
<organism evidence="14 15">
    <name type="scientific">Branchiostoma belcheri</name>
    <name type="common">Amphioxus</name>
    <dbReference type="NCBI Taxonomy" id="7741"/>
    <lineage>
        <taxon>Eukaryota</taxon>
        <taxon>Metazoa</taxon>
        <taxon>Chordata</taxon>
        <taxon>Cephalochordata</taxon>
        <taxon>Leptocardii</taxon>
        <taxon>Amphioxiformes</taxon>
        <taxon>Branchiostomatidae</taxon>
        <taxon>Branchiostoma</taxon>
    </lineage>
</organism>
<evidence type="ECO:0000256" key="3">
    <source>
        <dbReference type="ARBA" id="ARBA00022490"/>
    </source>
</evidence>
<protein>
    <recommendedName>
        <fullName evidence="11">Gem-associated protein 6</fullName>
    </recommendedName>
</protein>
<evidence type="ECO:0000256" key="1">
    <source>
        <dbReference type="ARBA" id="ARBA00004496"/>
    </source>
</evidence>
<dbReference type="GO" id="GO:0000245">
    <property type="term" value="P:spliceosomal complex assembly"/>
    <property type="evidence" value="ECO:0007669"/>
    <property type="project" value="InterPro"/>
</dbReference>
<dbReference type="PANTHER" id="PTHR14710:SF2">
    <property type="entry name" value="GEM-ASSOCIATED PROTEIN 6"/>
    <property type="match status" value="1"/>
</dbReference>
<dbReference type="RefSeq" id="XP_019623187.1">
    <property type="nucleotide sequence ID" value="XM_019767628.1"/>
</dbReference>
<dbReference type="FunFam" id="2.30.30.100:FF:000038">
    <property type="entry name" value="Gem-associated protein 6"/>
    <property type="match status" value="1"/>
</dbReference>
<comment type="subcellular location">
    <subcellularLocation>
        <location evidence="1">Cytoplasm</location>
    </subcellularLocation>
    <subcellularLocation>
        <location evidence="8">Nucleus</location>
        <location evidence="8">Nuclear body</location>
    </subcellularLocation>
    <subcellularLocation>
        <location evidence="2">Nucleus</location>
        <location evidence="2">Nucleoplasm</location>
    </subcellularLocation>
</comment>
<evidence type="ECO:0000256" key="12">
    <source>
        <dbReference type="SAM" id="MobiDB-lite"/>
    </source>
</evidence>
<evidence type="ECO:0000256" key="5">
    <source>
        <dbReference type="ARBA" id="ARBA00022664"/>
    </source>
</evidence>
<comment type="subunit">
    <text evidence="10">Part of the core SMN complex that contains SMN1, GEMIN2/SIP1, DDX20/GEMIN3, GEMIN4, GEMIN5, GEMIN6, GEMIN7, GEMIN8 and STRAP/UNRIP. Part of the SMN-Sm complex that contains SMN1, GEMIN2/SIP1, DDX20/GEMIN3, GEMIN4, GEMIN5, GEMIN6, GEMIN7, GEMIN8, STRAP/UNRIP and the Sm proteins SNRPB, SNRPD1, SNRPD2, SNRPD3, SNRPE, SNRPF and SNRPG. Interacts with GEMIN7; the interaction is direct. Interacts with GEMIN8; the interaction is direct. Interacts with SNRPB, SNRPD2, SNRPD3 and SNRPE; the interaction is direct.</text>
</comment>
<proteinExistence type="predicted"/>
<dbReference type="InterPro" id="IPR046857">
    <property type="entry name" value="Gemin6_Sm-like_dom"/>
</dbReference>
<keyword evidence="14" id="KW-1185">Reference proteome</keyword>
<evidence type="ECO:0000256" key="8">
    <source>
        <dbReference type="ARBA" id="ARBA00034306"/>
    </source>
</evidence>
<dbReference type="KEGG" id="bbel:109469189"/>
<gene>
    <name evidence="15" type="primary">LOC109469189</name>
</gene>
<dbReference type="OrthoDB" id="77463at2759"/>
<dbReference type="GO" id="GO:0032797">
    <property type="term" value="C:SMN complex"/>
    <property type="evidence" value="ECO:0007669"/>
    <property type="project" value="TreeGrafter"/>
</dbReference>
<evidence type="ECO:0000256" key="2">
    <source>
        <dbReference type="ARBA" id="ARBA00004642"/>
    </source>
</evidence>
<dbReference type="InterPro" id="IPR047574">
    <property type="entry name" value="AD"/>
</dbReference>
<dbReference type="InterPro" id="IPR046856">
    <property type="entry name" value="Gemin6_C"/>
</dbReference>
<dbReference type="Gene3D" id="2.30.30.100">
    <property type="match status" value="1"/>
</dbReference>
<name>A0A6P4YWR9_BRABE</name>
<dbReference type="CDD" id="cd11676">
    <property type="entry name" value="Gemin6"/>
    <property type="match status" value="1"/>
</dbReference>
<feature type="domain" description="AD" evidence="13">
    <location>
        <begin position="85"/>
        <end position="183"/>
    </location>
</feature>
<keyword evidence="7" id="KW-0539">Nucleus</keyword>
<evidence type="ECO:0000259" key="13">
    <source>
        <dbReference type="PROSITE" id="PS52001"/>
    </source>
</evidence>
<evidence type="ECO:0000313" key="15">
    <source>
        <dbReference type="RefSeq" id="XP_019623187.1"/>
    </source>
</evidence>
<feature type="compositionally biased region" description="Polar residues" evidence="12">
    <location>
        <begin position="12"/>
        <end position="23"/>
    </location>
</feature>
<keyword evidence="3" id="KW-0963">Cytoplasm</keyword>
<evidence type="ECO:0000256" key="10">
    <source>
        <dbReference type="ARBA" id="ARBA00065613"/>
    </source>
</evidence>
<dbReference type="GeneID" id="109469189"/>